<gene>
    <name evidence="1" type="ordered locus">VIT_15s0046g01220</name>
</gene>
<name>F6I6A6_VITVI</name>
<dbReference type="EMBL" id="FN596755">
    <property type="protein sequence ID" value="CCB62502.1"/>
    <property type="molecule type" value="Genomic_DNA"/>
</dbReference>
<dbReference type="HOGENOM" id="CLU_3072600_0_0_1"/>
<reference evidence="2" key="1">
    <citation type="journal article" date="2007" name="Nature">
        <title>The grapevine genome sequence suggests ancestral hexaploidization in major angiosperm phyla.</title>
        <authorList>
            <consortium name="The French-Italian Public Consortium for Grapevine Genome Characterization."/>
            <person name="Jaillon O."/>
            <person name="Aury J.-M."/>
            <person name="Noel B."/>
            <person name="Policriti A."/>
            <person name="Clepet C."/>
            <person name="Casagrande A."/>
            <person name="Choisne N."/>
            <person name="Aubourg S."/>
            <person name="Vitulo N."/>
            <person name="Jubin C."/>
            <person name="Vezzi A."/>
            <person name="Legeai F."/>
            <person name="Hugueney P."/>
            <person name="Dasilva C."/>
            <person name="Horner D."/>
            <person name="Mica E."/>
            <person name="Jublot D."/>
            <person name="Poulain J."/>
            <person name="Bruyere C."/>
            <person name="Billault A."/>
            <person name="Segurens B."/>
            <person name="Gouyvenoux M."/>
            <person name="Ugarte E."/>
            <person name="Cattonaro F."/>
            <person name="Anthouard V."/>
            <person name="Vico V."/>
            <person name="Del Fabbro C."/>
            <person name="Alaux M."/>
            <person name="Di Gaspero G."/>
            <person name="Dumas V."/>
            <person name="Felice N."/>
            <person name="Paillard S."/>
            <person name="Juman I."/>
            <person name="Moroldo M."/>
            <person name="Scalabrin S."/>
            <person name="Canaguier A."/>
            <person name="Le Clainche I."/>
            <person name="Malacrida G."/>
            <person name="Durand E."/>
            <person name="Pesole G."/>
            <person name="Laucou V."/>
            <person name="Chatelet P."/>
            <person name="Merdinoglu D."/>
            <person name="Delledonne M."/>
            <person name="Pezzotti M."/>
            <person name="Lecharny A."/>
            <person name="Scarpelli C."/>
            <person name="Artiguenave F."/>
            <person name="Pe M.E."/>
            <person name="Valle G."/>
            <person name="Morgante M."/>
            <person name="Caboche M."/>
            <person name="Adam-Blondon A.-F."/>
            <person name="Weissenbach J."/>
            <person name="Quetier F."/>
            <person name="Wincker P."/>
        </authorList>
    </citation>
    <scope>NUCLEOTIDE SEQUENCE [LARGE SCALE GENOMIC DNA]</scope>
    <source>
        <strain evidence="2">cv. Pinot noir / PN40024</strain>
    </source>
</reference>
<dbReference type="AlphaFoldDB" id="F6I6A6"/>
<organism evidence="1 2">
    <name type="scientific">Vitis vinifera</name>
    <name type="common">Grape</name>
    <dbReference type="NCBI Taxonomy" id="29760"/>
    <lineage>
        <taxon>Eukaryota</taxon>
        <taxon>Viridiplantae</taxon>
        <taxon>Streptophyta</taxon>
        <taxon>Embryophyta</taxon>
        <taxon>Tracheophyta</taxon>
        <taxon>Spermatophyta</taxon>
        <taxon>Magnoliopsida</taxon>
        <taxon>eudicotyledons</taxon>
        <taxon>Gunneridae</taxon>
        <taxon>Pentapetalae</taxon>
        <taxon>rosids</taxon>
        <taxon>Vitales</taxon>
        <taxon>Vitaceae</taxon>
        <taxon>Viteae</taxon>
        <taxon>Vitis</taxon>
    </lineage>
</organism>
<evidence type="ECO:0000313" key="2">
    <source>
        <dbReference type="Proteomes" id="UP000009183"/>
    </source>
</evidence>
<evidence type="ECO:0000313" key="1">
    <source>
        <dbReference type="EMBL" id="CCB62502.1"/>
    </source>
</evidence>
<dbReference type="PaxDb" id="29760-VIT_15s0046g01220.t01"/>
<dbReference type="Proteomes" id="UP000009183">
    <property type="component" value="Chromosome 15"/>
</dbReference>
<dbReference type="InParanoid" id="F6I6A6"/>
<protein>
    <submittedName>
        <fullName evidence="1">Uncharacterized protein</fullName>
    </submittedName>
</protein>
<keyword evidence="2" id="KW-1185">Reference proteome</keyword>
<accession>F6I6A6</accession>
<sequence length="53" mass="6245">MVFFGVWHDRKRGGRGRKGREEDDIPKMESANWPSCHIGSDSCACHYYQLHHR</sequence>
<proteinExistence type="predicted"/>